<evidence type="ECO:0000313" key="3">
    <source>
        <dbReference type="Proteomes" id="UP001215151"/>
    </source>
</evidence>
<dbReference type="AlphaFoldDB" id="A0AAD7X6E1"/>
<evidence type="ECO:0000256" key="1">
    <source>
        <dbReference type="SAM" id="MobiDB-lite"/>
    </source>
</evidence>
<gene>
    <name evidence="2" type="ORF">ONZ51_g11368</name>
</gene>
<keyword evidence="3" id="KW-1185">Reference proteome</keyword>
<dbReference type="EMBL" id="JAPEVG010000533">
    <property type="protein sequence ID" value="KAJ8457707.1"/>
    <property type="molecule type" value="Genomic_DNA"/>
</dbReference>
<comment type="caution">
    <text evidence="2">The sequence shown here is derived from an EMBL/GenBank/DDBJ whole genome shotgun (WGS) entry which is preliminary data.</text>
</comment>
<organism evidence="2 3">
    <name type="scientific">Trametes cubensis</name>
    <dbReference type="NCBI Taxonomy" id="1111947"/>
    <lineage>
        <taxon>Eukaryota</taxon>
        <taxon>Fungi</taxon>
        <taxon>Dikarya</taxon>
        <taxon>Basidiomycota</taxon>
        <taxon>Agaricomycotina</taxon>
        <taxon>Agaricomycetes</taxon>
        <taxon>Polyporales</taxon>
        <taxon>Polyporaceae</taxon>
        <taxon>Trametes</taxon>
    </lineage>
</organism>
<evidence type="ECO:0000313" key="2">
    <source>
        <dbReference type="EMBL" id="KAJ8457707.1"/>
    </source>
</evidence>
<accession>A0AAD7X6E1</accession>
<name>A0AAD7X6E1_9APHY</name>
<sequence length="343" mass="38901">MLDLQLDVEYIECSGPRYTSSAATRSRRKSKRVKKGGKPGSPSSFSAERLALFEQYQPEFNKLIKHSRTEQNKFWARLFKDYWEQFPYTVPLKEEPSDSTWPLPDEEVFTDEQREAKGKVVADVTAAIKRHLRYVRDRADDSENPWADLLAELKTQRMAPPAPPRQLAVWQLYMSKNKAGVDRVTEERRVQGNVPASRVLALRSTVSRELLAMETEEYREALRAECEQMIQCELAEYEATLEEPAAACELDQVQTRDKLAIIVQPLLNLIREHTGFYVTLIAGYPIADANQIKIVTAGKTAGPVPVAWHLHDAARFNGVMKSFANFLAATPGECHLRSLASMC</sequence>
<proteinExistence type="predicted"/>
<reference evidence="2" key="1">
    <citation type="submission" date="2022-11" db="EMBL/GenBank/DDBJ databases">
        <title>Genome Sequence of Cubamyces cubensis.</title>
        <authorList>
            <person name="Buettner E."/>
        </authorList>
    </citation>
    <scope>NUCLEOTIDE SEQUENCE</scope>
    <source>
        <strain evidence="2">MPL-01</strain>
    </source>
</reference>
<protein>
    <submittedName>
        <fullName evidence="2">Uncharacterized protein</fullName>
    </submittedName>
</protein>
<feature type="region of interest" description="Disordered" evidence="1">
    <location>
        <begin position="18"/>
        <end position="45"/>
    </location>
</feature>
<feature type="compositionally biased region" description="Basic residues" evidence="1">
    <location>
        <begin position="25"/>
        <end position="37"/>
    </location>
</feature>
<dbReference type="Proteomes" id="UP001215151">
    <property type="component" value="Unassembled WGS sequence"/>
</dbReference>